<sequence length="45" mass="4945">MRDEKAFEGILEGIENAHDGDFATREEVMEAFLALEDNEGDGGDT</sequence>
<dbReference type="EMBL" id="JBHUDP010000004">
    <property type="protein sequence ID" value="MFD1686359.1"/>
    <property type="molecule type" value="Genomic_DNA"/>
</dbReference>
<dbReference type="Proteomes" id="UP001597092">
    <property type="component" value="Unassembled WGS sequence"/>
</dbReference>
<name>A0ABD6DW07_9EURY</name>
<dbReference type="AlphaFoldDB" id="A0ABD6DW07"/>
<accession>A0ABD6DW07</accession>
<organism evidence="1 2">
    <name type="scientific">Halobellus litoreus</name>
    <dbReference type="NCBI Taxonomy" id="755310"/>
    <lineage>
        <taxon>Archaea</taxon>
        <taxon>Methanobacteriati</taxon>
        <taxon>Methanobacteriota</taxon>
        <taxon>Stenosarchaea group</taxon>
        <taxon>Halobacteria</taxon>
        <taxon>Halobacteriales</taxon>
        <taxon>Haloferacaceae</taxon>
        <taxon>Halobellus</taxon>
    </lineage>
</organism>
<comment type="caution">
    <text evidence="1">The sequence shown here is derived from an EMBL/GenBank/DDBJ whole genome shotgun (WGS) entry which is preliminary data.</text>
</comment>
<protein>
    <recommendedName>
        <fullName evidence="3">CopG family transcriptional regulator</fullName>
    </recommendedName>
</protein>
<reference evidence="1 2" key="1">
    <citation type="journal article" date="2019" name="Int. J. Syst. Evol. Microbiol.">
        <title>The Global Catalogue of Microorganisms (GCM) 10K type strain sequencing project: providing services to taxonomists for standard genome sequencing and annotation.</title>
        <authorList>
            <consortium name="The Broad Institute Genomics Platform"/>
            <consortium name="The Broad Institute Genome Sequencing Center for Infectious Disease"/>
            <person name="Wu L."/>
            <person name="Ma J."/>
        </authorList>
    </citation>
    <scope>NUCLEOTIDE SEQUENCE [LARGE SCALE GENOMIC DNA]</scope>
    <source>
        <strain evidence="1 2">CGMCC 1.10387</strain>
    </source>
</reference>
<keyword evidence="2" id="KW-1185">Reference proteome</keyword>
<evidence type="ECO:0000313" key="2">
    <source>
        <dbReference type="Proteomes" id="UP001597092"/>
    </source>
</evidence>
<proteinExistence type="predicted"/>
<dbReference type="RefSeq" id="WP_256305385.1">
    <property type="nucleotide sequence ID" value="NZ_JANHAW010000001.1"/>
</dbReference>
<evidence type="ECO:0008006" key="3">
    <source>
        <dbReference type="Google" id="ProtNLM"/>
    </source>
</evidence>
<gene>
    <name evidence="1" type="ORF">ACFSAS_12120</name>
</gene>
<evidence type="ECO:0000313" key="1">
    <source>
        <dbReference type="EMBL" id="MFD1686359.1"/>
    </source>
</evidence>